<name>A0A9N9BYG6_9GLOM</name>
<gene>
    <name evidence="1" type="ORF">DEBURN_LOCUS8778</name>
</gene>
<proteinExistence type="predicted"/>
<evidence type="ECO:0000313" key="2">
    <source>
        <dbReference type="Proteomes" id="UP000789706"/>
    </source>
</evidence>
<protein>
    <submittedName>
        <fullName evidence="1">8147_t:CDS:1</fullName>
    </submittedName>
</protein>
<dbReference type="OrthoDB" id="2434387at2759"/>
<dbReference type="EMBL" id="CAJVPK010001403">
    <property type="protein sequence ID" value="CAG8585344.1"/>
    <property type="molecule type" value="Genomic_DNA"/>
</dbReference>
<dbReference type="Proteomes" id="UP000789706">
    <property type="component" value="Unassembled WGS sequence"/>
</dbReference>
<reference evidence="1" key="1">
    <citation type="submission" date="2021-06" db="EMBL/GenBank/DDBJ databases">
        <authorList>
            <person name="Kallberg Y."/>
            <person name="Tangrot J."/>
            <person name="Rosling A."/>
        </authorList>
    </citation>
    <scope>NUCLEOTIDE SEQUENCE</scope>
    <source>
        <strain evidence="1">AZ414A</strain>
    </source>
</reference>
<keyword evidence="2" id="KW-1185">Reference proteome</keyword>
<organism evidence="1 2">
    <name type="scientific">Diversispora eburnea</name>
    <dbReference type="NCBI Taxonomy" id="1213867"/>
    <lineage>
        <taxon>Eukaryota</taxon>
        <taxon>Fungi</taxon>
        <taxon>Fungi incertae sedis</taxon>
        <taxon>Mucoromycota</taxon>
        <taxon>Glomeromycotina</taxon>
        <taxon>Glomeromycetes</taxon>
        <taxon>Diversisporales</taxon>
        <taxon>Diversisporaceae</taxon>
        <taxon>Diversispora</taxon>
    </lineage>
</organism>
<evidence type="ECO:0000313" key="1">
    <source>
        <dbReference type="EMBL" id="CAG8585344.1"/>
    </source>
</evidence>
<comment type="caution">
    <text evidence="1">The sequence shown here is derived from an EMBL/GenBank/DDBJ whole genome shotgun (WGS) entry which is preliminary data.</text>
</comment>
<sequence>MEIPLQTNKTVDILKVLKSAVRIFDQNTIALGSTHAYKSSNNLWVDSKQNAKVSRESVYNAEMYRILHNWLVKVRSFEVIGQWHLKTILELLATASPVKLDIHFEQVFKYTERLNPLEAWVIHFSCEDDIIKDSYWPSNELRKKELNVAHFWHNKNFKNVKVSSRSLDVSGNFQEIIDEQILPFYDVYHTHSCKLFPRV</sequence>
<dbReference type="AlphaFoldDB" id="A0A9N9BYG6"/>
<accession>A0A9N9BYG6</accession>